<proteinExistence type="predicted"/>
<keyword evidence="2" id="KW-1185">Reference proteome</keyword>
<evidence type="ECO:0000313" key="1">
    <source>
        <dbReference type="EMBL" id="OIW28413.1"/>
    </source>
</evidence>
<protein>
    <submittedName>
        <fullName evidence="1">Uncharacterized protein</fullName>
    </submittedName>
</protein>
<sequence>MVENVRNVRPAVTTCWFVAVACRPAYGVKLCGSGSEEVASMPEEKTTGLPVQSVVVGHPRMRVKVLA</sequence>
<reference evidence="1 2" key="1">
    <citation type="submission" date="2016-10" db="EMBL/GenBank/DDBJ databases">
        <title>Draft genome sequence of Coniochaeta ligniaria NRRL30616, a lignocellulolytic fungus for bioabatement of inhibitors in plant biomass hydrolysates.</title>
        <authorList>
            <consortium name="DOE Joint Genome Institute"/>
            <person name="Jimenez D.J."/>
            <person name="Hector R.E."/>
            <person name="Riley R."/>
            <person name="Sun H."/>
            <person name="Grigoriev I.V."/>
            <person name="Van Elsas J.D."/>
            <person name="Nichols N.N."/>
        </authorList>
    </citation>
    <scope>NUCLEOTIDE SEQUENCE [LARGE SCALE GENOMIC DNA]</scope>
    <source>
        <strain evidence="1 2">NRRL 30616</strain>
    </source>
</reference>
<dbReference type="Proteomes" id="UP000182658">
    <property type="component" value="Unassembled WGS sequence"/>
</dbReference>
<evidence type="ECO:0000313" key="2">
    <source>
        <dbReference type="Proteomes" id="UP000182658"/>
    </source>
</evidence>
<dbReference type="AlphaFoldDB" id="A0A1J7IM07"/>
<name>A0A1J7IM07_9PEZI</name>
<gene>
    <name evidence="1" type="ORF">CONLIGDRAFT_375407</name>
</gene>
<organism evidence="1 2">
    <name type="scientific">Coniochaeta ligniaria NRRL 30616</name>
    <dbReference type="NCBI Taxonomy" id="1408157"/>
    <lineage>
        <taxon>Eukaryota</taxon>
        <taxon>Fungi</taxon>
        <taxon>Dikarya</taxon>
        <taxon>Ascomycota</taxon>
        <taxon>Pezizomycotina</taxon>
        <taxon>Sordariomycetes</taxon>
        <taxon>Sordariomycetidae</taxon>
        <taxon>Coniochaetales</taxon>
        <taxon>Coniochaetaceae</taxon>
        <taxon>Coniochaeta</taxon>
    </lineage>
</organism>
<dbReference type="PROSITE" id="PS51257">
    <property type="entry name" value="PROKAR_LIPOPROTEIN"/>
    <property type="match status" value="1"/>
</dbReference>
<dbReference type="InParanoid" id="A0A1J7IM07"/>
<dbReference type="EMBL" id="KV875098">
    <property type="protein sequence ID" value="OIW28413.1"/>
    <property type="molecule type" value="Genomic_DNA"/>
</dbReference>
<accession>A0A1J7IM07</accession>